<dbReference type="InterPro" id="IPR011050">
    <property type="entry name" value="Pectin_lyase_fold/virulence"/>
</dbReference>
<protein>
    <recommendedName>
        <fullName evidence="3">Rhamnogalacturonase A/B/Epimerase-like pectate lyase domain-containing protein</fullName>
    </recommendedName>
</protein>
<dbReference type="Proteomes" id="UP000346198">
    <property type="component" value="Unassembled WGS sequence"/>
</dbReference>
<sequence>MQIKPLVKPMLLPMAFFILSFQITFAAQAKRPEPGTPRINETQFETQDYVIATHDVRDYGVIANDKDDDTQSFQKAIDACEQDGGGVIFVPAGYYVFRDRLILKSGVHLRGEWSSPDVENLPRTSTLFAIYYGRGEPDAEPFITLGESCGLKDLALWYPEQNFAEPVPYAWTIQQRSGLSAGLENITVYNSWNGIQAGPSHNQLLTIKNLFMTTLHTGFLRDEIYDCQKLQKIYMRPKYWMESNLPGSPKTPAEQVALKKHLLKESTGAVITHYDWTWMYDWVIEGFHTGIEVSRSKIKTEDRGPNGGFVNLKLIDNFIGMQVGDVNRCGWADTDVYIRSRLKNAIGIKVTAPLKSVAQFLNITFEGSFKYCVLSEASLGVVSMSGCSFNGWADDGYAVYAESGVIQLIQNDFSQSGNHIYLGNGIKSAAVLGNRFKGVPDIGNNTTKRAEVIIDHTGLDLKQCDLSRFEYPDAIYKPEKADLFNVRDFGAKGDAVTDDSTAFVKALNAAEKNGGGTVYIPVGKYVLKKELIIPSNIEVRGVFENCHHTKNGNSWRKQSNKKVYSGQRGSELFAFPGKGDEQGAPFIRLNAGASLRGLTIYYPEQKWSDYEKSKAFTPYPWTVQSLGPNVRMKDVLLVNSYKGADFGTYDSTGHNIDYLCGAVLKTGLYIDNCFGKGFVKNVQWNPSFWGWSGYPDSPGGSRELRDVVRYTLTGFVFGYSEQENMLQNFSFGTKTGIHFIGNPEHGGINGTLIAHGIDHSGVSMVFDDVGDDAQFVNFQIVSMEMDARRRYLDIRDGVKGKAQFYSLLGWGHNPCAETGIEMHSGDFYFLFSSFASFGLDYGIKQTGGTLKAVGMRFGEPIRSPIAGGYESGLYGYFGEGIDGAEIIGAIKKKNPSDGEAFINKAGSKVKIMHSIPHDGF</sequence>
<evidence type="ECO:0000256" key="1">
    <source>
        <dbReference type="ARBA" id="ARBA00023157"/>
    </source>
</evidence>
<proteinExistence type="predicted"/>
<evidence type="ECO:0000256" key="2">
    <source>
        <dbReference type="SAM" id="SignalP"/>
    </source>
</evidence>
<dbReference type="InterPro" id="IPR024535">
    <property type="entry name" value="RHGA/B-epi-like_pectate_lyase"/>
</dbReference>
<dbReference type="PANTHER" id="PTHR31736:SF19">
    <property type="entry name" value="PECTIN LYASE SUPERFAMILY PROTEIN-RELATED"/>
    <property type="match status" value="1"/>
</dbReference>
<evidence type="ECO:0000313" key="4">
    <source>
        <dbReference type="EMBL" id="VGO18962.1"/>
    </source>
</evidence>
<evidence type="ECO:0000313" key="5">
    <source>
        <dbReference type="Proteomes" id="UP000346198"/>
    </source>
</evidence>
<feature type="domain" description="Rhamnogalacturonase A/B/Epimerase-like pectate lyase" evidence="3">
    <location>
        <begin position="484"/>
        <end position="541"/>
    </location>
</feature>
<dbReference type="Gene3D" id="2.160.20.10">
    <property type="entry name" value="Single-stranded right-handed beta-helix, Pectin lyase-like"/>
    <property type="match status" value="2"/>
</dbReference>
<organism evidence="4 5">
    <name type="scientific">Pontiella sulfatireligans</name>
    <dbReference type="NCBI Taxonomy" id="2750658"/>
    <lineage>
        <taxon>Bacteria</taxon>
        <taxon>Pseudomonadati</taxon>
        <taxon>Kiritimatiellota</taxon>
        <taxon>Kiritimatiellia</taxon>
        <taxon>Kiritimatiellales</taxon>
        <taxon>Pontiellaceae</taxon>
        <taxon>Pontiella</taxon>
    </lineage>
</organism>
<feature type="signal peptide" evidence="2">
    <location>
        <begin position="1"/>
        <end position="26"/>
    </location>
</feature>
<dbReference type="InterPro" id="IPR012334">
    <property type="entry name" value="Pectin_lyas_fold"/>
</dbReference>
<feature type="domain" description="Rhamnogalacturonase A/B/Epimerase-like pectate lyase" evidence="3">
    <location>
        <begin position="55"/>
        <end position="280"/>
    </location>
</feature>
<reference evidence="4 5" key="1">
    <citation type="submission" date="2019-04" db="EMBL/GenBank/DDBJ databases">
        <authorList>
            <person name="Van Vliet M D."/>
        </authorList>
    </citation>
    <scope>NUCLEOTIDE SEQUENCE [LARGE SCALE GENOMIC DNA]</scope>
    <source>
        <strain evidence="4 5">F21</strain>
    </source>
</reference>
<keyword evidence="5" id="KW-1185">Reference proteome</keyword>
<dbReference type="Pfam" id="PF12708">
    <property type="entry name" value="Pect-lyase_RHGA_epim"/>
    <property type="match status" value="2"/>
</dbReference>
<dbReference type="SUPFAM" id="SSF51126">
    <property type="entry name" value="Pectin lyase-like"/>
    <property type="match status" value="2"/>
</dbReference>
<dbReference type="EMBL" id="CAAHFH010000001">
    <property type="protein sequence ID" value="VGO18962.1"/>
    <property type="molecule type" value="Genomic_DNA"/>
</dbReference>
<name>A0A6C2UFG8_9BACT</name>
<dbReference type="AlphaFoldDB" id="A0A6C2UFG8"/>
<evidence type="ECO:0000259" key="3">
    <source>
        <dbReference type="Pfam" id="PF12708"/>
    </source>
</evidence>
<feature type="chain" id="PRO_5025655489" description="Rhamnogalacturonase A/B/Epimerase-like pectate lyase domain-containing protein" evidence="2">
    <location>
        <begin position="27"/>
        <end position="920"/>
    </location>
</feature>
<gene>
    <name evidence="4" type="ORF">SCARR_01016</name>
</gene>
<dbReference type="RefSeq" id="WP_136060405.1">
    <property type="nucleotide sequence ID" value="NZ_CAAHFH010000001.1"/>
</dbReference>
<dbReference type="PANTHER" id="PTHR31736">
    <property type="match status" value="1"/>
</dbReference>
<keyword evidence="1" id="KW-1015">Disulfide bond</keyword>
<accession>A0A6C2UFG8</accession>
<keyword evidence="2" id="KW-0732">Signal</keyword>